<evidence type="ECO:0000256" key="6">
    <source>
        <dbReference type="ARBA" id="ARBA00022840"/>
    </source>
</evidence>
<dbReference type="SUPFAM" id="SSF52540">
    <property type="entry name" value="P-loop containing nucleoside triphosphate hydrolases"/>
    <property type="match status" value="1"/>
</dbReference>
<keyword evidence="7" id="KW-0472">Membrane</keyword>
<keyword evidence="6 10" id="KW-0067">ATP-binding</keyword>
<dbReference type="InterPro" id="IPR003439">
    <property type="entry name" value="ABC_transporter-like_ATP-bd"/>
</dbReference>
<dbReference type="EMBL" id="AUBJ02000001">
    <property type="protein sequence ID" value="MCP2331308.1"/>
    <property type="molecule type" value="Genomic_DNA"/>
</dbReference>
<comment type="similarity">
    <text evidence="2">Belongs to the ABC transporter superfamily.</text>
</comment>
<evidence type="ECO:0000256" key="2">
    <source>
        <dbReference type="ARBA" id="ARBA00005417"/>
    </source>
</evidence>
<dbReference type="InterPro" id="IPR013563">
    <property type="entry name" value="Oligopep_ABC_C"/>
</dbReference>
<sequence length="376" mass="40809">MGDHHDTGRPVLSVRGLRVDYQLDPPVHAVRDLSLVLRRGEVLGVAGESGCGKSTLAYAVNRLLRPPAEVVGGSVVFHGPDGHDTDVLALTGEALRSFRWRRVAMVFQGAMNALNPVLTIHTQLTDVLAAHEPGSRRRDRARRCAELLSLVGVHPDRARSYPHELSGGMRQRVMIAMALALNPDVLVMDEPTTALDVVVQRDILRELGRLRERFGFALVLITHDLSLLLEISDRIAVMYAGRVVEEGTATRLLTAPRHPYTTGLLGSFPSLTGPRQDMRGIPGQPPDLTQALDHCAFHDRCPHRRDVCAHQRPPLGPAPAAGEHPTPGGGEHPTPGGGAHLVACHAWHPDRYGAPAPTALRHGTFRPTHTAEVVDP</sequence>
<dbReference type="PANTHER" id="PTHR43297:SF2">
    <property type="entry name" value="DIPEPTIDE TRANSPORT ATP-BINDING PROTEIN DPPD"/>
    <property type="match status" value="1"/>
</dbReference>
<gene>
    <name evidence="10" type="ORF">G443_001578</name>
</gene>
<evidence type="ECO:0000256" key="1">
    <source>
        <dbReference type="ARBA" id="ARBA00004202"/>
    </source>
</evidence>
<evidence type="ECO:0000256" key="4">
    <source>
        <dbReference type="ARBA" id="ARBA00022475"/>
    </source>
</evidence>
<organism evidence="10 11">
    <name type="scientific">Actinoalloteichus caeruleus DSM 43889</name>
    <dbReference type="NCBI Taxonomy" id="1120930"/>
    <lineage>
        <taxon>Bacteria</taxon>
        <taxon>Bacillati</taxon>
        <taxon>Actinomycetota</taxon>
        <taxon>Actinomycetes</taxon>
        <taxon>Pseudonocardiales</taxon>
        <taxon>Pseudonocardiaceae</taxon>
        <taxon>Actinoalloteichus</taxon>
        <taxon>Actinoalloteichus cyanogriseus</taxon>
    </lineage>
</organism>
<dbReference type="InterPro" id="IPR003593">
    <property type="entry name" value="AAA+_ATPase"/>
</dbReference>
<evidence type="ECO:0000259" key="9">
    <source>
        <dbReference type="PROSITE" id="PS50893"/>
    </source>
</evidence>
<dbReference type="NCBIfam" id="TIGR01727">
    <property type="entry name" value="oligo_HPY"/>
    <property type="match status" value="1"/>
</dbReference>
<dbReference type="PROSITE" id="PS00211">
    <property type="entry name" value="ABC_TRANSPORTER_1"/>
    <property type="match status" value="1"/>
</dbReference>
<dbReference type="Pfam" id="PF08352">
    <property type="entry name" value="oligo_HPY"/>
    <property type="match status" value="1"/>
</dbReference>
<dbReference type="SMART" id="SM00382">
    <property type="entry name" value="AAA"/>
    <property type="match status" value="1"/>
</dbReference>
<evidence type="ECO:0000256" key="7">
    <source>
        <dbReference type="ARBA" id="ARBA00023136"/>
    </source>
</evidence>
<dbReference type="InterPro" id="IPR017871">
    <property type="entry name" value="ABC_transporter-like_CS"/>
</dbReference>
<dbReference type="PROSITE" id="PS50893">
    <property type="entry name" value="ABC_TRANSPORTER_2"/>
    <property type="match status" value="1"/>
</dbReference>
<dbReference type="InterPro" id="IPR027417">
    <property type="entry name" value="P-loop_NTPase"/>
</dbReference>
<proteinExistence type="inferred from homology"/>
<dbReference type="Proteomes" id="UP000791080">
    <property type="component" value="Unassembled WGS sequence"/>
</dbReference>
<feature type="domain" description="ABC transporter" evidence="9">
    <location>
        <begin position="14"/>
        <end position="265"/>
    </location>
</feature>
<evidence type="ECO:0000256" key="5">
    <source>
        <dbReference type="ARBA" id="ARBA00022741"/>
    </source>
</evidence>
<dbReference type="Gene3D" id="3.40.50.300">
    <property type="entry name" value="P-loop containing nucleotide triphosphate hydrolases"/>
    <property type="match status" value="1"/>
</dbReference>
<reference evidence="10 11" key="1">
    <citation type="submission" date="2013-07" db="EMBL/GenBank/DDBJ databases">
        <authorList>
            <consortium name="DOE Joint Genome Institute"/>
            <person name="Reeve W."/>
            <person name="Huntemann M."/>
            <person name="Han J."/>
            <person name="Chen A."/>
            <person name="Kyrpides N."/>
            <person name="Mavromatis K."/>
            <person name="Markowitz V."/>
            <person name="Palaniappan K."/>
            <person name="Ivanova N."/>
            <person name="Schaumberg A."/>
            <person name="Pati A."/>
            <person name="Liolios K."/>
            <person name="Nordberg H.P."/>
            <person name="Cantor M.N."/>
            <person name="Hua S.X."/>
            <person name="Woyke T."/>
        </authorList>
    </citation>
    <scope>NUCLEOTIDE SEQUENCE [LARGE SCALE GENOMIC DNA]</scope>
    <source>
        <strain evidence="10 11">DSM 43889</strain>
    </source>
</reference>
<keyword evidence="4" id="KW-1003">Cell membrane</keyword>
<protein>
    <submittedName>
        <fullName evidence="10">Peptide/nickel transport system ATP-binding protein</fullName>
    </submittedName>
</protein>
<dbReference type="Pfam" id="PF00005">
    <property type="entry name" value="ABC_tran"/>
    <property type="match status" value="1"/>
</dbReference>
<keyword evidence="3" id="KW-0813">Transport</keyword>
<evidence type="ECO:0000256" key="3">
    <source>
        <dbReference type="ARBA" id="ARBA00022448"/>
    </source>
</evidence>
<keyword evidence="11" id="KW-1185">Reference proteome</keyword>
<dbReference type="RefSeq" id="WP_026420765.1">
    <property type="nucleotide sequence ID" value="NZ_AUBJ02000001.1"/>
</dbReference>
<reference evidence="10 11" key="2">
    <citation type="submission" date="2022-06" db="EMBL/GenBank/DDBJ databases">
        <title>Genomic Encyclopedia of Type Strains, Phase I: the one thousand microbial genomes (KMG-I) project.</title>
        <authorList>
            <person name="Kyrpides N."/>
        </authorList>
    </citation>
    <scope>NUCLEOTIDE SEQUENCE [LARGE SCALE GENOMIC DNA]</scope>
    <source>
        <strain evidence="10 11">DSM 43889</strain>
    </source>
</reference>
<evidence type="ECO:0000313" key="10">
    <source>
        <dbReference type="EMBL" id="MCP2331308.1"/>
    </source>
</evidence>
<dbReference type="CDD" id="cd03257">
    <property type="entry name" value="ABC_NikE_OppD_transporters"/>
    <property type="match status" value="1"/>
</dbReference>
<accession>A0ABT1JFU5</accession>
<feature type="region of interest" description="Disordered" evidence="8">
    <location>
        <begin position="308"/>
        <end position="342"/>
    </location>
</feature>
<dbReference type="PANTHER" id="PTHR43297">
    <property type="entry name" value="OLIGOPEPTIDE TRANSPORT ATP-BINDING PROTEIN APPD"/>
    <property type="match status" value="1"/>
</dbReference>
<feature type="compositionally biased region" description="Gly residues" evidence="8">
    <location>
        <begin position="327"/>
        <end position="339"/>
    </location>
</feature>
<comment type="subcellular location">
    <subcellularLocation>
        <location evidence="1">Cell membrane</location>
        <topology evidence="1">Peripheral membrane protein</topology>
    </subcellularLocation>
</comment>
<evidence type="ECO:0000256" key="8">
    <source>
        <dbReference type="SAM" id="MobiDB-lite"/>
    </source>
</evidence>
<evidence type="ECO:0000313" key="11">
    <source>
        <dbReference type="Proteomes" id="UP000791080"/>
    </source>
</evidence>
<keyword evidence="5" id="KW-0547">Nucleotide-binding</keyword>
<dbReference type="GO" id="GO:0005524">
    <property type="term" value="F:ATP binding"/>
    <property type="evidence" value="ECO:0007669"/>
    <property type="project" value="UniProtKB-KW"/>
</dbReference>
<comment type="caution">
    <text evidence="10">The sequence shown here is derived from an EMBL/GenBank/DDBJ whole genome shotgun (WGS) entry which is preliminary data.</text>
</comment>
<name>A0ABT1JFU5_ACTCY</name>
<dbReference type="InterPro" id="IPR050388">
    <property type="entry name" value="ABC_Ni/Peptide_Import"/>
</dbReference>